<organism evidence="2 3">
    <name type="scientific">Phaseolus coccineus</name>
    <name type="common">Scarlet runner bean</name>
    <name type="synonym">Phaseolus multiflorus</name>
    <dbReference type="NCBI Taxonomy" id="3886"/>
    <lineage>
        <taxon>Eukaryota</taxon>
        <taxon>Viridiplantae</taxon>
        <taxon>Streptophyta</taxon>
        <taxon>Embryophyta</taxon>
        <taxon>Tracheophyta</taxon>
        <taxon>Spermatophyta</taxon>
        <taxon>Magnoliopsida</taxon>
        <taxon>eudicotyledons</taxon>
        <taxon>Gunneridae</taxon>
        <taxon>Pentapetalae</taxon>
        <taxon>rosids</taxon>
        <taxon>fabids</taxon>
        <taxon>Fabales</taxon>
        <taxon>Fabaceae</taxon>
        <taxon>Papilionoideae</taxon>
        <taxon>50 kb inversion clade</taxon>
        <taxon>NPAAA clade</taxon>
        <taxon>indigoferoid/millettioid clade</taxon>
        <taxon>Phaseoleae</taxon>
        <taxon>Phaseolus</taxon>
    </lineage>
</organism>
<keyword evidence="3" id="KW-1185">Reference proteome</keyword>
<accession>A0AAN9NN15</accession>
<protein>
    <submittedName>
        <fullName evidence="2">Uncharacterized protein</fullName>
    </submittedName>
</protein>
<feature type="signal peptide" evidence="1">
    <location>
        <begin position="1"/>
        <end position="24"/>
    </location>
</feature>
<feature type="chain" id="PRO_5043013349" evidence="1">
    <location>
        <begin position="25"/>
        <end position="82"/>
    </location>
</feature>
<evidence type="ECO:0000313" key="3">
    <source>
        <dbReference type="Proteomes" id="UP001374584"/>
    </source>
</evidence>
<sequence>MGSRFYHRFLLSVLLAALVLSAAGEGDSEAASDTDAISTDHSISIANCIDTCYPGCKDACLGRGFKDGICFQNGYRYQCCCQ</sequence>
<evidence type="ECO:0000313" key="2">
    <source>
        <dbReference type="EMBL" id="KAK7373708.1"/>
    </source>
</evidence>
<comment type="caution">
    <text evidence="2">The sequence shown here is derived from an EMBL/GenBank/DDBJ whole genome shotgun (WGS) entry which is preliminary data.</text>
</comment>
<proteinExistence type="predicted"/>
<evidence type="ECO:0000256" key="1">
    <source>
        <dbReference type="SAM" id="SignalP"/>
    </source>
</evidence>
<dbReference type="EMBL" id="JAYMYR010000003">
    <property type="protein sequence ID" value="KAK7373708.1"/>
    <property type="molecule type" value="Genomic_DNA"/>
</dbReference>
<reference evidence="2 3" key="1">
    <citation type="submission" date="2024-01" db="EMBL/GenBank/DDBJ databases">
        <title>The genomes of 5 underutilized Papilionoideae crops provide insights into root nodulation and disease resistanc.</title>
        <authorList>
            <person name="Jiang F."/>
        </authorList>
    </citation>
    <scope>NUCLEOTIDE SEQUENCE [LARGE SCALE GENOMIC DNA]</scope>
    <source>
        <strain evidence="2">JINMINGXINNONG_FW02</strain>
        <tissue evidence="2">Leaves</tissue>
    </source>
</reference>
<keyword evidence="1" id="KW-0732">Signal</keyword>
<dbReference type="Proteomes" id="UP001374584">
    <property type="component" value="Unassembled WGS sequence"/>
</dbReference>
<gene>
    <name evidence="2" type="ORF">VNO80_07124</name>
</gene>
<dbReference type="AlphaFoldDB" id="A0AAN9NN15"/>
<name>A0AAN9NN15_PHACN</name>